<proteinExistence type="predicted"/>
<dbReference type="Proteomes" id="UP000821845">
    <property type="component" value="Chromosome 2"/>
</dbReference>
<name>A0ACB7T042_HYAAI</name>
<evidence type="ECO:0000313" key="2">
    <source>
        <dbReference type="Proteomes" id="UP000821845"/>
    </source>
</evidence>
<comment type="caution">
    <text evidence="1">The sequence shown here is derived from an EMBL/GenBank/DDBJ whole genome shotgun (WGS) entry which is preliminary data.</text>
</comment>
<keyword evidence="2" id="KW-1185">Reference proteome</keyword>
<organism evidence="1 2">
    <name type="scientific">Hyalomma asiaticum</name>
    <name type="common">Tick</name>
    <dbReference type="NCBI Taxonomy" id="266040"/>
    <lineage>
        <taxon>Eukaryota</taxon>
        <taxon>Metazoa</taxon>
        <taxon>Ecdysozoa</taxon>
        <taxon>Arthropoda</taxon>
        <taxon>Chelicerata</taxon>
        <taxon>Arachnida</taxon>
        <taxon>Acari</taxon>
        <taxon>Parasitiformes</taxon>
        <taxon>Ixodida</taxon>
        <taxon>Ixodoidea</taxon>
        <taxon>Ixodidae</taxon>
        <taxon>Hyalomminae</taxon>
        <taxon>Hyalomma</taxon>
    </lineage>
</organism>
<evidence type="ECO:0000313" key="1">
    <source>
        <dbReference type="EMBL" id="KAH6939687.1"/>
    </source>
</evidence>
<protein>
    <submittedName>
        <fullName evidence="1">Uncharacterized protein</fullName>
    </submittedName>
</protein>
<accession>A0ACB7T042</accession>
<sequence>MSRGLSNEGPSRRPPSLGLTTLEDRKRERRARKTNDSSKMWLRALLVLCAAHLLSAHADEGYEDDKKPVVCYYYGEAMSRPSPMDYHVKDIPGHLCNYVTLAFVTINSETFEIESSMSSYLNNTGLYEEFTSIKKKYSHIKTLVSVGGWEYGHSVFSRMVSRTVSRRRFVKSAVRWMRHYGFDGLDISWQYPGTMVRGGSHSDKENFVLIMKELKSEFQKYDFMLSTTIPIDPMLLKTGFNVAALSRYVDWFNVFSHDLRGTWTGYTDVHSPLRRRCFDRGQYAALNAEDGLNRLVKLGAPKKKLMLGIPFYGRSYTLLDPRRHSLAAPTRRDVHAVPGPYVMSDEILAYYEVCMDITMLSWRREYDEIGQCPYAYRGDQWVGYEDEESISAKVDFVLEQDYGGVMVFNIDMDDFNGVCGVKNPLLNSVCRKFNEGRLIDPRIG</sequence>
<gene>
    <name evidence="1" type="ORF">HPB50_020620</name>
</gene>
<reference evidence="1" key="1">
    <citation type="submission" date="2020-05" db="EMBL/GenBank/DDBJ databases">
        <title>Large-scale comparative analyses of tick genomes elucidate their genetic diversity and vector capacities.</title>
        <authorList>
            <person name="Jia N."/>
            <person name="Wang J."/>
            <person name="Shi W."/>
            <person name="Du L."/>
            <person name="Sun Y."/>
            <person name="Zhan W."/>
            <person name="Jiang J."/>
            <person name="Wang Q."/>
            <person name="Zhang B."/>
            <person name="Ji P."/>
            <person name="Sakyi L.B."/>
            <person name="Cui X."/>
            <person name="Yuan T."/>
            <person name="Jiang B."/>
            <person name="Yang W."/>
            <person name="Lam T.T.-Y."/>
            <person name="Chang Q."/>
            <person name="Ding S."/>
            <person name="Wang X."/>
            <person name="Zhu J."/>
            <person name="Ruan X."/>
            <person name="Zhao L."/>
            <person name="Wei J."/>
            <person name="Que T."/>
            <person name="Du C."/>
            <person name="Cheng J."/>
            <person name="Dai P."/>
            <person name="Han X."/>
            <person name="Huang E."/>
            <person name="Gao Y."/>
            <person name="Liu J."/>
            <person name="Shao H."/>
            <person name="Ye R."/>
            <person name="Li L."/>
            <person name="Wei W."/>
            <person name="Wang X."/>
            <person name="Wang C."/>
            <person name="Yang T."/>
            <person name="Huo Q."/>
            <person name="Li W."/>
            <person name="Guo W."/>
            <person name="Chen H."/>
            <person name="Zhou L."/>
            <person name="Ni X."/>
            <person name="Tian J."/>
            <person name="Zhou Y."/>
            <person name="Sheng Y."/>
            <person name="Liu T."/>
            <person name="Pan Y."/>
            <person name="Xia L."/>
            <person name="Li J."/>
            <person name="Zhao F."/>
            <person name="Cao W."/>
        </authorList>
    </citation>
    <scope>NUCLEOTIDE SEQUENCE</scope>
    <source>
        <strain evidence="1">Hyas-2018</strain>
    </source>
</reference>
<dbReference type="EMBL" id="CM023482">
    <property type="protein sequence ID" value="KAH6939687.1"/>
    <property type="molecule type" value="Genomic_DNA"/>
</dbReference>